<evidence type="ECO:0000256" key="1">
    <source>
        <dbReference type="ARBA" id="ARBA00004123"/>
    </source>
</evidence>
<feature type="domain" description="Zn(2)-C6 fungal-type" evidence="7">
    <location>
        <begin position="55"/>
        <end position="86"/>
    </location>
</feature>
<keyword evidence="4" id="KW-0804">Transcription</keyword>
<feature type="compositionally biased region" description="Basic and acidic residues" evidence="6">
    <location>
        <begin position="115"/>
        <end position="134"/>
    </location>
</feature>
<gene>
    <name evidence="8" type="ORF">BJ322DRAFT_369328</name>
</gene>
<dbReference type="PROSITE" id="PS00463">
    <property type="entry name" value="ZN2_CY6_FUNGAL_1"/>
    <property type="match status" value="1"/>
</dbReference>
<accession>A0A9P6L2E5</accession>
<evidence type="ECO:0000313" key="9">
    <source>
        <dbReference type="Proteomes" id="UP000736335"/>
    </source>
</evidence>
<reference evidence="8" key="1">
    <citation type="journal article" date="2020" name="Nat. Commun.">
        <title>Large-scale genome sequencing of mycorrhizal fungi provides insights into the early evolution of symbiotic traits.</title>
        <authorList>
            <person name="Miyauchi S."/>
            <person name="Kiss E."/>
            <person name="Kuo A."/>
            <person name="Drula E."/>
            <person name="Kohler A."/>
            <person name="Sanchez-Garcia M."/>
            <person name="Morin E."/>
            <person name="Andreopoulos B."/>
            <person name="Barry K.W."/>
            <person name="Bonito G."/>
            <person name="Buee M."/>
            <person name="Carver A."/>
            <person name="Chen C."/>
            <person name="Cichocki N."/>
            <person name="Clum A."/>
            <person name="Culley D."/>
            <person name="Crous P.W."/>
            <person name="Fauchery L."/>
            <person name="Girlanda M."/>
            <person name="Hayes R.D."/>
            <person name="Keri Z."/>
            <person name="LaButti K."/>
            <person name="Lipzen A."/>
            <person name="Lombard V."/>
            <person name="Magnuson J."/>
            <person name="Maillard F."/>
            <person name="Murat C."/>
            <person name="Nolan M."/>
            <person name="Ohm R.A."/>
            <person name="Pangilinan J."/>
            <person name="Pereira M.F."/>
            <person name="Perotto S."/>
            <person name="Peter M."/>
            <person name="Pfister S."/>
            <person name="Riley R."/>
            <person name="Sitrit Y."/>
            <person name="Stielow J.B."/>
            <person name="Szollosi G."/>
            <person name="Zifcakova L."/>
            <person name="Stursova M."/>
            <person name="Spatafora J.W."/>
            <person name="Tedersoo L."/>
            <person name="Vaario L.M."/>
            <person name="Yamada A."/>
            <person name="Yan M."/>
            <person name="Wang P."/>
            <person name="Xu J."/>
            <person name="Bruns T."/>
            <person name="Baldrian P."/>
            <person name="Vilgalys R."/>
            <person name="Dunand C."/>
            <person name="Henrissat B."/>
            <person name="Grigoriev I.V."/>
            <person name="Hibbett D."/>
            <person name="Nagy L.G."/>
            <person name="Martin F.M."/>
        </authorList>
    </citation>
    <scope>NUCLEOTIDE SEQUENCE</scope>
    <source>
        <strain evidence="8">UH-Tt-Lm1</strain>
    </source>
</reference>
<dbReference type="GO" id="GO:0000981">
    <property type="term" value="F:DNA-binding transcription factor activity, RNA polymerase II-specific"/>
    <property type="evidence" value="ECO:0007669"/>
    <property type="project" value="InterPro"/>
</dbReference>
<feature type="compositionally biased region" description="Polar residues" evidence="6">
    <location>
        <begin position="94"/>
        <end position="107"/>
    </location>
</feature>
<protein>
    <recommendedName>
        <fullName evidence="7">Zn(2)-C6 fungal-type domain-containing protein</fullName>
    </recommendedName>
</protein>
<name>A0A9P6L2E5_9AGAM</name>
<evidence type="ECO:0000256" key="6">
    <source>
        <dbReference type="SAM" id="MobiDB-lite"/>
    </source>
</evidence>
<dbReference type="InterPro" id="IPR001138">
    <property type="entry name" value="Zn2Cys6_DnaBD"/>
</dbReference>
<dbReference type="PANTHER" id="PTHR47338:SF29">
    <property type="entry name" value="ZN(2)-C6 FUNGAL-TYPE DOMAIN-CONTAINING PROTEIN"/>
    <property type="match status" value="1"/>
</dbReference>
<evidence type="ECO:0000256" key="5">
    <source>
        <dbReference type="ARBA" id="ARBA00023242"/>
    </source>
</evidence>
<evidence type="ECO:0000256" key="3">
    <source>
        <dbReference type="ARBA" id="ARBA00023015"/>
    </source>
</evidence>
<dbReference type="GO" id="GO:0005634">
    <property type="term" value="C:nucleus"/>
    <property type="evidence" value="ECO:0007669"/>
    <property type="project" value="UniProtKB-SubCell"/>
</dbReference>
<dbReference type="Pfam" id="PF00172">
    <property type="entry name" value="Zn_clus"/>
    <property type="match status" value="2"/>
</dbReference>
<proteinExistence type="predicted"/>
<dbReference type="Proteomes" id="UP000736335">
    <property type="component" value="Unassembled WGS sequence"/>
</dbReference>
<keyword evidence="3" id="KW-0805">Transcription regulation</keyword>
<keyword evidence="9" id="KW-1185">Reference proteome</keyword>
<keyword evidence="2" id="KW-0479">Metal-binding</keyword>
<dbReference type="CDD" id="cd00067">
    <property type="entry name" value="GAL4"/>
    <property type="match status" value="2"/>
</dbReference>
<dbReference type="InterPro" id="IPR050815">
    <property type="entry name" value="TF_fung"/>
</dbReference>
<evidence type="ECO:0000259" key="7">
    <source>
        <dbReference type="PROSITE" id="PS50048"/>
    </source>
</evidence>
<keyword evidence="5" id="KW-0539">Nucleus</keyword>
<dbReference type="Gene3D" id="4.10.240.10">
    <property type="entry name" value="Zn(2)-C6 fungal-type DNA-binding domain"/>
    <property type="match status" value="2"/>
</dbReference>
<feature type="region of interest" description="Disordered" evidence="6">
    <location>
        <begin position="94"/>
        <end position="134"/>
    </location>
</feature>
<dbReference type="PANTHER" id="PTHR47338">
    <property type="entry name" value="ZN(II)2CYS6 TRANSCRIPTION FACTOR (EUROFUNG)-RELATED"/>
    <property type="match status" value="1"/>
</dbReference>
<dbReference type="GO" id="GO:0008270">
    <property type="term" value="F:zinc ion binding"/>
    <property type="evidence" value="ECO:0007669"/>
    <property type="project" value="InterPro"/>
</dbReference>
<reference evidence="8" key="2">
    <citation type="submission" date="2020-11" db="EMBL/GenBank/DDBJ databases">
        <authorList>
            <consortium name="DOE Joint Genome Institute"/>
            <person name="Kuo A."/>
            <person name="Miyauchi S."/>
            <person name="Kiss E."/>
            <person name="Drula E."/>
            <person name="Kohler A."/>
            <person name="Sanchez-Garcia M."/>
            <person name="Andreopoulos B."/>
            <person name="Barry K.W."/>
            <person name="Bonito G."/>
            <person name="Buee M."/>
            <person name="Carver A."/>
            <person name="Chen C."/>
            <person name="Cichocki N."/>
            <person name="Clum A."/>
            <person name="Culley D."/>
            <person name="Crous P.W."/>
            <person name="Fauchery L."/>
            <person name="Girlanda M."/>
            <person name="Hayes R."/>
            <person name="Keri Z."/>
            <person name="Labutti K."/>
            <person name="Lipzen A."/>
            <person name="Lombard V."/>
            <person name="Magnuson J."/>
            <person name="Maillard F."/>
            <person name="Morin E."/>
            <person name="Murat C."/>
            <person name="Nolan M."/>
            <person name="Ohm R."/>
            <person name="Pangilinan J."/>
            <person name="Pereira M."/>
            <person name="Perotto S."/>
            <person name="Peter M."/>
            <person name="Riley R."/>
            <person name="Sitrit Y."/>
            <person name="Stielow B."/>
            <person name="Szollosi G."/>
            <person name="Zifcakova L."/>
            <person name="Stursova M."/>
            <person name="Spatafora J.W."/>
            <person name="Tedersoo L."/>
            <person name="Vaario L.-M."/>
            <person name="Yamada A."/>
            <person name="Yan M."/>
            <person name="Wang P."/>
            <person name="Xu J."/>
            <person name="Bruns T."/>
            <person name="Baldrian P."/>
            <person name="Vilgalys R."/>
            <person name="Henrissat B."/>
            <person name="Grigoriev I.V."/>
            <person name="Hibbett D."/>
            <person name="Nagy L.G."/>
            <person name="Martin F.M."/>
        </authorList>
    </citation>
    <scope>NUCLEOTIDE SEQUENCE</scope>
    <source>
        <strain evidence="8">UH-Tt-Lm1</strain>
    </source>
</reference>
<dbReference type="PROSITE" id="PS50048">
    <property type="entry name" value="ZN2_CY6_FUNGAL_2"/>
    <property type="match status" value="2"/>
</dbReference>
<evidence type="ECO:0000256" key="2">
    <source>
        <dbReference type="ARBA" id="ARBA00022723"/>
    </source>
</evidence>
<sequence length="401" mass="44758">MPGSQGACMACRARKVKCIPGTRRCARCTTLGIQDCHYAPVKKRGAGSTLRMNEACVPCRQKKDKCDAKQPCTTCLKRDRVAACTYERSRSSANVSSRLPRSPTKSSKFVYFHHVPPDPHERPSTPPERPESPHALDEAALVLSSSASAVEKARGVTECPPPLITSSLTILPSIHFQSIPRPLPLPLSVIPPERKQVSWVSENDLDMSYRLRGLCRMNKLGLYLTQEKQEAILRGDTSNSVVNYYFLDAIQAMGMVLSGIPDKTPAIVRLHARYAQRAWESLIQLKQTNQERVKVQALVVAVHCFVLTGLNVTGQLYLLKGCKIIDKANLRFLPAYEPPAEFSDQVREEVSALSQTIYLENYLYLALGGPAPLKTARIEREFRSDLRCSVDQRRGPRSELR</sequence>
<comment type="caution">
    <text evidence="8">The sequence shown here is derived from an EMBL/GenBank/DDBJ whole genome shotgun (WGS) entry which is preliminary data.</text>
</comment>
<organism evidence="8 9">
    <name type="scientific">Thelephora terrestris</name>
    <dbReference type="NCBI Taxonomy" id="56493"/>
    <lineage>
        <taxon>Eukaryota</taxon>
        <taxon>Fungi</taxon>
        <taxon>Dikarya</taxon>
        <taxon>Basidiomycota</taxon>
        <taxon>Agaricomycotina</taxon>
        <taxon>Agaricomycetes</taxon>
        <taxon>Thelephorales</taxon>
        <taxon>Thelephoraceae</taxon>
        <taxon>Thelephora</taxon>
    </lineage>
</organism>
<dbReference type="SUPFAM" id="SSF57701">
    <property type="entry name" value="Zn2/Cys6 DNA-binding domain"/>
    <property type="match status" value="2"/>
</dbReference>
<dbReference type="InterPro" id="IPR036864">
    <property type="entry name" value="Zn2-C6_fun-type_DNA-bd_sf"/>
</dbReference>
<evidence type="ECO:0000313" key="8">
    <source>
        <dbReference type="EMBL" id="KAF9779636.1"/>
    </source>
</evidence>
<comment type="subcellular location">
    <subcellularLocation>
        <location evidence="1">Nucleus</location>
    </subcellularLocation>
</comment>
<evidence type="ECO:0000256" key="4">
    <source>
        <dbReference type="ARBA" id="ARBA00023163"/>
    </source>
</evidence>
<dbReference type="AlphaFoldDB" id="A0A9P6L2E5"/>
<dbReference type="EMBL" id="WIUZ02000019">
    <property type="protein sequence ID" value="KAF9779636.1"/>
    <property type="molecule type" value="Genomic_DNA"/>
</dbReference>
<dbReference type="SMART" id="SM00066">
    <property type="entry name" value="GAL4"/>
    <property type="match status" value="2"/>
</dbReference>
<dbReference type="OrthoDB" id="39175at2759"/>
<feature type="domain" description="Zn(2)-C6 fungal-type" evidence="7">
    <location>
        <begin position="7"/>
        <end position="38"/>
    </location>
</feature>